<accession>A0A382LYI6</accession>
<name>A0A382LYI6_9ZZZZ</name>
<reference evidence="2" key="1">
    <citation type="submission" date="2018-05" db="EMBL/GenBank/DDBJ databases">
        <authorList>
            <person name="Lanie J.A."/>
            <person name="Ng W.-L."/>
            <person name="Kazmierczak K.M."/>
            <person name="Andrzejewski T.M."/>
            <person name="Davidsen T.M."/>
            <person name="Wayne K.J."/>
            <person name="Tettelin H."/>
            <person name="Glass J.I."/>
            <person name="Rusch D."/>
            <person name="Podicherti R."/>
            <person name="Tsui H.-C.T."/>
            <person name="Winkler M.E."/>
        </authorList>
    </citation>
    <scope>NUCLEOTIDE SEQUENCE</scope>
</reference>
<evidence type="ECO:0000256" key="1">
    <source>
        <dbReference type="SAM" id="MobiDB-lite"/>
    </source>
</evidence>
<proteinExistence type="predicted"/>
<dbReference type="EMBL" id="UINC01090052">
    <property type="protein sequence ID" value="SVC41656.1"/>
    <property type="molecule type" value="Genomic_DNA"/>
</dbReference>
<protein>
    <submittedName>
        <fullName evidence="2">Uncharacterized protein</fullName>
    </submittedName>
</protein>
<feature type="region of interest" description="Disordered" evidence="1">
    <location>
        <begin position="64"/>
        <end position="85"/>
    </location>
</feature>
<gene>
    <name evidence="2" type="ORF">METZ01_LOCUS294510</name>
</gene>
<dbReference type="AlphaFoldDB" id="A0A382LYI6"/>
<sequence>MEHSPANKSVHGLILTQKSAIFDLAHDLSLSYTTAQMKPIVQLFIVSGFALSAGFQLAGCASEEESEVVTEEQEQAMEEEEALEE</sequence>
<evidence type="ECO:0000313" key="2">
    <source>
        <dbReference type="EMBL" id="SVC41656.1"/>
    </source>
</evidence>
<organism evidence="2">
    <name type="scientific">marine metagenome</name>
    <dbReference type="NCBI Taxonomy" id="408172"/>
    <lineage>
        <taxon>unclassified sequences</taxon>
        <taxon>metagenomes</taxon>
        <taxon>ecological metagenomes</taxon>
    </lineage>
</organism>